<evidence type="ECO:0000313" key="2">
    <source>
        <dbReference type="Proteomes" id="UP000011524"/>
    </source>
</evidence>
<sequence length="26" mass="2829">MSDEPNVLLVILDSVRAQNLSAYGHS</sequence>
<comment type="caution">
    <text evidence="1">The sequence shown here is derived from an EMBL/GenBank/DDBJ whole genome shotgun (WGS) entry which is preliminary data.</text>
</comment>
<organism evidence="1 2">
    <name type="scientific">Haloarcula japonica (strain ATCC 49778 / DSM 6131 / JCM 7785 / NBRC 101032 / NCIMB 13157 / TR-1)</name>
    <dbReference type="NCBI Taxonomy" id="1227453"/>
    <lineage>
        <taxon>Archaea</taxon>
        <taxon>Methanobacteriati</taxon>
        <taxon>Methanobacteriota</taxon>
        <taxon>Stenosarchaea group</taxon>
        <taxon>Halobacteria</taxon>
        <taxon>Halobacteriales</taxon>
        <taxon>Haloarculaceae</taxon>
        <taxon>Haloarcula</taxon>
    </lineage>
</organism>
<name>M0L7N1_HALJT</name>
<proteinExistence type="predicted"/>
<dbReference type="Gene3D" id="3.40.720.10">
    <property type="entry name" value="Alkaline Phosphatase, subunit A"/>
    <property type="match status" value="1"/>
</dbReference>
<dbReference type="AlphaFoldDB" id="M0L7N1"/>
<accession>M0L7N1</accession>
<dbReference type="InterPro" id="IPR017850">
    <property type="entry name" value="Alkaline_phosphatase_core_sf"/>
</dbReference>
<evidence type="ECO:0000313" key="1">
    <source>
        <dbReference type="EMBL" id="EMA29546.1"/>
    </source>
</evidence>
<gene>
    <name evidence="1" type="ORF">C444_12142</name>
</gene>
<protein>
    <recommendedName>
        <fullName evidence="3">Sulfatase</fullName>
    </recommendedName>
</protein>
<dbReference type="Proteomes" id="UP000011524">
    <property type="component" value="Unassembled WGS sequence"/>
</dbReference>
<dbReference type="EMBL" id="AOLY01000037">
    <property type="protein sequence ID" value="EMA29546.1"/>
    <property type="molecule type" value="Genomic_DNA"/>
</dbReference>
<reference evidence="1 2" key="1">
    <citation type="journal article" date="2014" name="PLoS Genet.">
        <title>Phylogenetically driven sequencing of extremely halophilic archaea reveals strategies for static and dynamic osmo-response.</title>
        <authorList>
            <person name="Becker E.A."/>
            <person name="Seitzer P.M."/>
            <person name="Tritt A."/>
            <person name="Larsen D."/>
            <person name="Krusor M."/>
            <person name="Yao A.I."/>
            <person name="Wu D."/>
            <person name="Madern D."/>
            <person name="Eisen J.A."/>
            <person name="Darling A.E."/>
            <person name="Facciotti M.T."/>
        </authorList>
    </citation>
    <scope>NUCLEOTIDE SEQUENCE [LARGE SCALE GENOMIC DNA]</scope>
    <source>
        <strain evidence="2">ATCC 49778 / DSM 6131 / JCM 7785 / NBRC 101032 / NCIMB 13157 / TR-1</strain>
    </source>
</reference>
<evidence type="ECO:0008006" key="3">
    <source>
        <dbReference type="Google" id="ProtNLM"/>
    </source>
</evidence>
<keyword evidence="2" id="KW-1185">Reference proteome</keyword>